<protein>
    <submittedName>
        <fullName evidence="1">Uncharacterized protein</fullName>
    </submittedName>
</protein>
<dbReference type="Proteomes" id="UP000054485">
    <property type="component" value="Unassembled WGS sequence"/>
</dbReference>
<reference evidence="2" key="2">
    <citation type="submission" date="2015-01" db="EMBL/GenBank/DDBJ databases">
        <title>Evolutionary Origins and Diversification of the Mycorrhizal Mutualists.</title>
        <authorList>
            <consortium name="DOE Joint Genome Institute"/>
            <consortium name="Mycorrhizal Genomics Consortium"/>
            <person name="Kohler A."/>
            <person name="Kuo A."/>
            <person name="Nagy L.G."/>
            <person name="Floudas D."/>
            <person name="Copeland A."/>
            <person name="Barry K.W."/>
            <person name="Cichocki N."/>
            <person name="Veneault-Fourrey C."/>
            <person name="LaButti K."/>
            <person name="Lindquist E.A."/>
            <person name="Lipzen A."/>
            <person name="Lundell T."/>
            <person name="Morin E."/>
            <person name="Murat C."/>
            <person name="Riley R."/>
            <person name="Ohm R."/>
            <person name="Sun H."/>
            <person name="Tunlid A."/>
            <person name="Henrissat B."/>
            <person name="Grigoriev I.V."/>
            <person name="Hibbett D.S."/>
            <person name="Martin F."/>
        </authorList>
    </citation>
    <scope>NUCLEOTIDE SEQUENCE [LARGE SCALE GENOMIC DNA]</scope>
    <source>
        <strain evidence="2">UH-Slu-Lm8-n1</strain>
    </source>
</reference>
<evidence type="ECO:0000313" key="1">
    <source>
        <dbReference type="EMBL" id="KIK32858.1"/>
    </source>
</evidence>
<reference evidence="1 2" key="1">
    <citation type="submission" date="2014-04" db="EMBL/GenBank/DDBJ databases">
        <authorList>
            <consortium name="DOE Joint Genome Institute"/>
            <person name="Kuo A."/>
            <person name="Ruytinx J."/>
            <person name="Rineau F."/>
            <person name="Colpaert J."/>
            <person name="Kohler A."/>
            <person name="Nagy L.G."/>
            <person name="Floudas D."/>
            <person name="Copeland A."/>
            <person name="Barry K.W."/>
            <person name="Cichocki N."/>
            <person name="Veneault-Fourrey C."/>
            <person name="LaButti K."/>
            <person name="Lindquist E.A."/>
            <person name="Lipzen A."/>
            <person name="Lundell T."/>
            <person name="Morin E."/>
            <person name="Murat C."/>
            <person name="Sun H."/>
            <person name="Tunlid A."/>
            <person name="Henrissat B."/>
            <person name="Grigoriev I.V."/>
            <person name="Hibbett D.S."/>
            <person name="Martin F."/>
            <person name="Nordberg H.P."/>
            <person name="Cantor M.N."/>
            <person name="Hua S.X."/>
        </authorList>
    </citation>
    <scope>NUCLEOTIDE SEQUENCE [LARGE SCALE GENOMIC DNA]</scope>
    <source>
        <strain evidence="1 2">UH-Slu-Lm8-n1</strain>
    </source>
</reference>
<sequence>MSWGETRGASGSFSAISIPEKDRTVTPIVRRQIETTEKTIKIRFFDSSSRRLAIWKFEFVIQNGGGGLSQDDSWFINLLFFDAHTPLICALRKGECFCVTSSLCDLIRAKGNRNNRCLITLSKSGSLIIRVFEG</sequence>
<organism evidence="1 2">
    <name type="scientific">Suillus luteus UH-Slu-Lm8-n1</name>
    <dbReference type="NCBI Taxonomy" id="930992"/>
    <lineage>
        <taxon>Eukaryota</taxon>
        <taxon>Fungi</taxon>
        <taxon>Dikarya</taxon>
        <taxon>Basidiomycota</taxon>
        <taxon>Agaricomycotina</taxon>
        <taxon>Agaricomycetes</taxon>
        <taxon>Agaricomycetidae</taxon>
        <taxon>Boletales</taxon>
        <taxon>Suillineae</taxon>
        <taxon>Suillaceae</taxon>
        <taxon>Suillus</taxon>
    </lineage>
</organism>
<dbReference type="AlphaFoldDB" id="A0A0D0ALR6"/>
<keyword evidence="2" id="KW-1185">Reference proteome</keyword>
<dbReference type="InParanoid" id="A0A0D0ALR6"/>
<name>A0A0D0ALR6_9AGAM</name>
<proteinExistence type="predicted"/>
<dbReference type="EMBL" id="KN836093">
    <property type="protein sequence ID" value="KIK32858.1"/>
    <property type="molecule type" value="Genomic_DNA"/>
</dbReference>
<dbReference type="HOGENOM" id="CLU_1897594_0_0_1"/>
<gene>
    <name evidence="1" type="ORF">CY34DRAFT_814032</name>
</gene>
<evidence type="ECO:0000313" key="2">
    <source>
        <dbReference type="Proteomes" id="UP000054485"/>
    </source>
</evidence>
<accession>A0A0D0ALR6</accession>